<gene>
    <name evidence="1" type="ORF">SAY86_021803</name>
</gene>
<name>A0AAN7RKH8_TRANT</name>
<dbReference type="AlphaFoldDB" id="A0AAN7RKH8"/>
<keyword evidence="2" id="KW-1185">Reference proteome</keyword>
<evidence type="ECO:0000313" key="2">
    <source>
        <dbReference type="Proteomes" id="UP001346149"/>
    </source>
</evidence>
<accession>A0AAN7RKH8</accession>
<proteinExistence type="predicted"/>
<dbReference type="EMBL" id="JAXQNO010000003">
    <property type="protein sequence ID" value="KAK4801316.1"/>
    <property type="molecule type" value="Genomic_DNA"/>
</dbReference>
<sequence>MAGAGEPQIKGLHLKIPLLFLGREDTFKKPSTDLCRLPSSPSVTSLWSKARLSSISVSWDSRLLLEFGSPSPINSRRNFGLH</sequence>
<comment type="caution">
    <text evidence="1">The sequence shown here is derived from an EMBL/GenBank/DDBJ whole genome shotgun (WGS) entry which is preliminary data.</text>
</comment>
<reference evidence="1 2" key="1">
    <citation type="journal article" date="2023" name="Hortic Res">
        <title>Pangenome of water caltrop reveals structural variations and asymmetric subgenome divergence after allopolyploidization.</title>
        <authorList>
            <person name="Zhang X."/>
            <person name="Chen Y."/>
            <person name="Wang L."/>
            <person name="Yuan Y."/>
            <person name="Fang M."/>
            <person name="Shi L."/>
            <person name="Lu R."/>
            <person name="Comes H.P."/>
            <person name="Ma Y."/>
            <person name="Chen Y."/>
            <person name="Huang G."/>
            <person name="Zhou Y."/>
            <person name="Zheng Z."/>
            <person name="Qiu Y."/>
        </authorList>
    </citation>
    <scope>NUCLEOTIDE SEQUENCE [LARGE SCALE GENOMIC DNA]</scope>
    <source>
        <strain evidence="1">F231</strain>
    </source>
</reference>
<evidence type="ECO:0000313" key="1">
    <source>
        <dbReference type="EMBL" id="KAK4801316.1"/>
    </source>
</evidence>
<dbReference type="Proteomes" id="UP001346149">
    <property type="component" value="Unassembled WGS sequence"/>
</dbReference>
<organism evidence="1 2">
    <name type="scientific">Trapa natans</name>
    <name type="common">Water chestnut</name>
    <dbReference type="NCBI Taxonomy" id="22666"/>
    <lineage>
        <taxon>Eukaryota</taxon>
        <taxon>Viridiplantae</taxon>
        <taxon>Streptophyta</taxon>
        <taxon>Embryophyta</taxon>
        <taxon>Tracheophyta</taxon>
        <taxon>Spermatophyta</taxon>
        <taxon>Magnoliopsida</taxon>
        <taxon>eudicotyledons</taxon>
        <taxon>Gunneridae</taxon>
        <taxon>Pentapetalae</taxon>
        <taxon>rosids</taxon>
        <taxon>malvids</taxon>
        <taxon>Myrtales</taxon>
        <taxon>Lythraceae</taxon>
        <taxon>Trapa</taxon>
    </lineage>
</organism>
<protein>
    <submittedName>
        <fullName evidence="1">Uncharacterized protein</fullName>
    </submittedName>
</protein>